<evidence type="ECO:0000313" key="1">
    <source>
        <dbReference type="EMBL" id="KAJ7998237.1"/>
    </source>
</evidence>
<reference evidence="1" key="1">
    <citation type="submission" date="2021-05" db="EMBL/GenBank/DDBJ databases">
        <authorList>
            <person name="Pan Q."/>
            <person name="Jouanno E."/>
            <person name="Zahm M."/>
            <person name="Klopp C."/>
            <person name="Cabau C."/>
            <person name="Louis A."/>
            <person name="Berthelot C."/>
            <person name="Parey E."/>
            <person name="Roest Crollius H."/>
            <person name="Montfort J."/>
            <person name="Robinson-Rechavi M."/>
            <person name="Bouchez O."/>
            <person name="Lampietro C."/>
            <person name="Lopez Roques C."/>
            <person name="Donnadieu C."/>
            <person name="Postlethwait J."/>
            <person name="Bobe J."/>
            <person name="Dillon D."/>
            <person name="Chandos A."/>
            <person name="von Hippel F."/>
            <person name="Guiguen Y."/>
        </authorList>
    </citation>
    <scope>NUCLEOTIDE SEQUENCE</scope>
    <source>
        <strain evidence="1">YG-Jan2019</strain>
    </source>
</reference>
<gene>
    <name evidence="1" type="ORF">DPEC_G00220510</name>
</gene>
<sequence>MTAAQEVLKLLHIKMITESPTSKTKELVVDFRCNKKPLTPITIQGNEVEVYKYLGVPINNKLGWAGPLQKRTVQTVIPEETQVLQRVHDWGSEQAGGEENPWSGTTYLRDREICRCFINRW</sequence>
<keyword evidence="2" id="KW-1185">Reference proteome</keyword>
<comment type="caution">
    <text evidence="1">The sequence shown here is derived from an EMBL/GenBank/DDBJ whole genome shotgun (WGS) entry which is preliminary data.</text>
</comment>
<evidence type="ECO:0000313" key="2">
    <source>
        <dbReference type="Proteomes" id="UP001157502"/>
    </source>
</evidence>
<proteinExistence type="predicted"/>
<protein>
    <submittedName>
        <fullName evidence="1">Uncharacterized protein</fullName>
    </submittedName>
</protein>
<organism evidence="1 2">
    <name type="scientific">Dallia pectoralis</name>
    <name type="common">Alaska blackfish</name>
    <dbReference type="NCBI Taxonomy" id="75939"/>
    <lineage>
        <taxon>Eukaryota</taxon>
        <taxon>Metazoa</taxon>
        <taxon>Chordata</taxon>
        <taxon>Craniata</taxon>
        <taxon>Vertebrata</taxon>
        <taxon>Euteleostomi</taxon>
        <taxon>Actinopterygii</taxon>
        <taxon>Neopterygii</taxon>
        <taxon>Teleostei</taxon>
        <taxon>Protacanthopterygii</taxon>
        <taxon>Esociformes</taxon>
        <taxon>Umbridae</taxon>
        <taxon>Dallia</taxon>
    </lineage>
</organism>
<dbReference type="EMBL" id="CM055745">
    <property type="protein sequence ID" value="KAJ7998237.1"/>
    <property type="molecule type" value="Genomic_DNA"/>
</dbReference>
<name>A0ACC2G3W1_DALPE</name>
<accession>A0ACC2G3W1</accession>
<dbReference type="Proteomes" id="UP001157502">
    <property type="component" value="Chromosome 18"/>
</dbReference>